<dbReference type="Proteomes" id="UP000029084">
    <property type="component" value="Chromosome"/>
</dbReference>
<reference evidence="10 11" key="2">
    <citation type="journal article" date="2015" name="Genome Announc.">
        <title>Complete Genome Sequences of Evolved Arsenate-Resistant Metallosphaera sedula Strains.</title>
        <authorList>
            <person name="Ai C."/>
            <person name="McCarthy S."/>
            <person name="Schackwitz W."/>
            <person name="Martin J."/>
            <person name="Lipzen A."/>
            <person name="Blum P."/>
        </authorList>
    </citation>
    <scope>NUCLEOTIDE SEQUENCE [LARGE SCALE GENOMIC DNA]</scope>
    <source>
        <strain evidence="5 11">ARS120-1</strain>
        <strain evidence="6 10">ARS120-2</strain>
        <strain evidence="3 13">ARS50-1</strain>
        <strain evidence="4 12">ARS50-2</strain>
    </source>
</reference>
<evidence type="ECO:0000313" key="5">
    <source>
        <dbReference type="EMBL" id="AKV78927.1"/>
    </source>
</evidence>
<dbReference type="AlphaFoldDB" id="A0A088E5I6"/>
<dbReference type="RefSeq" id="WP_012021379.1">
    <property type="nucleotide sequence ID" value="NZ_CP008822.1"/>
</dbReference>
<dbReference type="Proteomes" id="UP000068832">
    <property type="component" value="Chromosome"/>
</dbReference>
<dbReference type="OMA" id="YLTFIMI"/>
<evidence type="ECO:0000313" key="7">
    <source>
        <dbReference type="EMBL" id="AKV83411.1"/>
    </source>
</evidence>
<evidence type="ECO:0000313" key="2">
    <source>
        <dbReference type="EMBL" id="AIM27576.1"/>
    </source>
</evidence>
<evidence type="ECO:0000313" key="3">
    <source>
        <dbReference type="EMBL" id="AKV74437.1"/>
    </source>
</evidence>
<evidence type="ECO:0000313" key="9">
    <source>
        <dbReference type="Proteomes" id="UP000056255"/>
    </source>
</evidence>
<feature type="transmembrane region" description="Helical" evidence="1">
    <location>
        <begin position="56"/>
        <end position="76"/>
    </location>
</feature>
<dbReference type="Proteomes" id="UP000062475">
    <property type="component" value="Chromosome"/>
</dbReference>
<dbReference type="EMBL" id="CP008822">
    <property type="protein sequence ID" value="AIM27576.1"/>
    <property type="molecule type" value="Genomic_DNA"/>
</dbReference>
<dbReference type="GeneID" id="91755936"/>
<evidence type="ECO:0000256" key="1">
    <source>
        <dbReference type="SAM" id="Phobius"/>
    </source>
</evidence>
<dbReference type="Proteomes" id="UP000056255">
    <property type="component" value="Chromosome"/>
</dbReference>
<keyword evidence="1" id="KW-0472">Membrane</keyword>
<reference evidence="7 9" key="3">
    <citation type="submission" date="2015-07" db="EMBL/GenBank/DDBJ databases">
        <title>Physiological, transcriptional responses and genome re-sequencing of acid resistant extremely thermoacidophilic Metallosphaera sedula SARC-M1.</title>
        <authorList>
            <person name="Ai C."/>
            <person name="McCarthy S."/>
            <person name="Eckrich V."/>
            <person name="Rudrappa D."/>
            <person name="Qiu G."/>
            <person name="Blum P."/>
        </authorList>
    </citation>
    <scope>NUCLEOTIDE SEQUENCE [LARGE SCALE GENOMIC DNA]</scope>
    <source>
        <strain evidence="7 9">SARC-M1</strain>
    </source>
</reference>
<proteinExistence type="predicted"/>
<feature type="transmembrane region" description="Helical" evidence="1">
    <location>
        <begin position="31"/>
        <end position="50"/>
    </location>
</feature>
<dbReference type="EMBL" id="CP012175">
    <property type="protein sequence ID" value="AKV81172.1"/>
    <property type="molecule type" value="Genomic_DNA"/>
</dbReference>
<evidence type="ECO:0000313" key="10">
    <source>
        <dbReference type="Proteomes" id="UP000061362"/>
    </source>
</evidence>
<dbReference type="Proteomes" id="UP000061362">
    <property type="component" value="Chromosome"/>
</dbReference>
<dbReference type="PATRIC" id="fig|43687.5.peg.1559"/>
<keyword evidence="1" id="KW-0812">Transmembrane</keyword>
<evidence type="ECO:0000313" key="11">
    <source>
        <dbReference type="Proteomes" id="UP000062398"/>
    </source>
</evidence>
<feature type="transmembrane region" description="Helical" evidence="1">
    <location>
        <begin position="6"/>
        <end position="24"/>
    </location>
</feature>
<name>A0A088E5I6_9CREN</name>
<dbReference type="EMBL" id="CP012172">
    <property type="protein sequence ID" value="AKV74437.1"/>
    <property type="molecule type" value="Genomic_DNA"/>
</dbReference>
<protein>
    <submittedName>
        <fullName evidence="2">Uncharacterized protein</fullName>
    </submittedName>
</protein>
<evidence type="ECO:0000313" key="6">
    <source>
        <dbReference type="EMBL" id="AKV81172.1"/>
    </source>
</evidence>
<dbReference type="EMBL" id="CP012173">
    <property type="protein sequence ID" value="AKV76676.1"/>
    <property type="molecule type" value="Genomic_DNA"/>
</dbReference>
<organism evidence="2 8">
    <name type="scientific">Metallosphaera sedula</name>
    <dbReference type="NCBI Taxonomy" id="43687"/>
    <lineage>
        <taxon>Archaea</taxon>
        <taxon>Thermoproteota</taxon>
        <taxon>Thermoprotei</taxon>
        <taxon>Sulfolobales</taxon>
        <taxon>Sulfolobaceae</taxon>
        <taxon>Metallosphaera</taxon>
    </lineage>
</organism>
<dbReference type="EMBL" id="CP012176">
    <property type="protein sequence ID" value="AKV83411.1"/>
    <property type="molecule type" value="Genomic_DNA"/>
</dbReference>
<gene>
    <name evidence="2" type="ORF">HA72_1435</name>
    <name evidence="3" type="ORF">MsedA_1454</name>
    <name evidence="4" type="ORF">MsedB_1456</name>
    <name evidence="5" type="ORF">MsedC_1454</name>
    <name evidence="6" type="ORF">MsedD_1455</name>
    <name evidence="7" type="ORF">MsedE_1460</name>
</gene>
<accession>A0A088E5I6</accession>
<dbReference type="Proteomes" id="UP000062398">
    <property type="component" value="Chromosome"/>
</dbReference>
<feature type="transmembrane region" description="Helical" evidence="1">
    <location>
        <begin position="88"/>
        <end position="106"/>
    </location>
</feature>
<sequence>MEFIFFMILVMILIHLTGTVVSFMKMTFPKRLGNLIAVYEAVFYIVLIALHAVAGVLYYLGLLYLVIHVLGGAYYVRGGLSKMQIANGLTYYGIYELLETIYLILIL</sequence>
<evidence type="ECO:0000313" key="13">
    <source>
        <dbReference type="Proteomes" id="UP000068832"/>
    </source>
</evidence>
<evidence type="ECO:0000313" key="4">
    <source>
        <dbReference type="EMBL" id="AKV76676.1"/>
    </source>
</evidence>
<reference evidence="2 8" key="1">
    <citation type="journal article" date="2014" name="J. Bacteriol.">
        <title>Role of an Archaeal PitA Transporter in the Copper and Arsenic Resistance of Metallosphaera sedula, an Extreme Thermoacidophile.</title>
        <authorList>
            <person name="McCarthy S."/>
            <person name="Ai C."/>
            <person name="Wheaton G."/>
            <person name="Tevatia R."/>
            <person name="Eckrich V."/>
            <person name="Kelly R."/>
            <person name="Blum P."/>
        </authorList>
    </citation>
    <scope>NUCLEOTIDE SEQUENCE [LARGE SCALE GENOMIC DNA]</scope>
    <source>
        <strain evidence="2 8">CuR1</strain>
    </source>
</reference>
<evidence type="ECO:0000313" key="12">
    <source>
        <dbReference type="Proteomes" id="UP000062475"/>
    </source>
</evidence>
<dbReference type="EMBL" id="CP012174">
    <property type="protein sequence ID" value="AKV78927.1"/>
    <property type="molecule type" value="Genomic_DNA"/>
</dbReference>
<evidence type="ECO:0000313" key="8">
    <source>
        <dbReference type="Proteomes" id="UP000029084"/>
    </source>
</evidence>
<keyword evidence="1" id="KW-1133">Transmembrane helix</keyword>